<accession>A0A923EAB4</accession>
<keyword evidence="14" id="KW-1185">Reference proteome</keyword>
<comment type="cofactor">
    <cofactor evidence="1 12">
        <name>FAD</name>
        <dbReference type="ChEBI" id="CHEBI:57692"/>
    </cofactor>
</comment>
<dbReference type="RefSeq" id="WP_035149449.1">
    <property type="nucleotide sequence ID" value="NZ_JAAZWO010000026.1"/>
</dbReference>
<name>A0A923EAB4_CLOTT</name>
<evidence type="ECO:0000256" key="12">
    <source>
        <dbReference type="RuleBase" id="RU003862"/>
    </source>
</evidence>
<dbReference type="GO" id="GO:0005829">
    <property type="term" value="C:cytosol"/>
    <property type="evidence" value="ECO:0007669"/>
    <property type="project" value="InterPro"/>
</dbReference>
<dbReference type="GO" id="GO:0035999">
    <property type="term" value="P:tetrahydrofolate interconversion"/>
    <property type="evidence" value="ECO:0007669"/>
    <property type="project" value="TreeGrafter"/>
</dbReference>
<dbReference type="InterPro" id="IPR003171">
    <property type="entry name" value="Mehydrof_redctse-like"/>
</dbReference>
<evidence type="ECO:0000256" key="8">
    <source>
        <dbReference type="ARBA" id="ARBA00023027"/>
    </source>
</evidence>
<evidence type="ECO:0000256" key="1">
    <source>
        <dbReference type="ARBA" id="ARBA00001974"/>
    </source>
</evidence>
<dbReference type="Proteomes" id="UP000563151">
    <property type="component" value="Unassembled WGS sequence"/>
</dbReference>
<keyword evidence="6 12" id="KW-0274">FAD</keyword>
<evidence type="ECO:0000256" key="7">
    <source>
        <dbReference type="ARBA" id="ARBA00023002"/>
    </source>
</evidence>
<dbReference type="InterPro" id="IPR004620">
    <property type="entry name" value="MTHF_reductase_bac"/>
</dbReference>
<comment type="pathway">
    <text evidence="10">Amino-acid biosynthesis; L-methionine biosynthesis via de novo pathway.</text>
</comment>
<comment type="pathway">
    <text evidence="2 12">One-carbon metabolism; tetrahydrofolate interconversion.</text>
</comment>
<dbReference type="PANTHER" id="PTHR45754">
    <property type="entry name" value="METHYLENETETRAHYDROFOLATE REDUCTASE"/>
    <property type="match status" value="1"/>
</dbReference>
<dbReference type="EMBL" id="JAAZWO010000026">
    <property type="protein sequence ID" value="MBC2399360.1"/>
    <property type="molecule type" value="Genomic_DNA"/>
</dbReference>
<evidence type="ECO:0000313" key="13">
    <source>
        <dbReference type="EMBL" id="MBC2399360.1"/>
    </source>
</evidence>
<evidence type="ECO:0000256" key="5">
    <source>
        <dbReference type="ARBA" id="ARBA00022630"/>
    </source>
</evidence>
<keyword evidence="7 12" id="KW-0560">Oxidoreductase</keyword>
<keyword evidence="5 12" id="KW-0285">Flavoprotein</keyword>
<dbReference type="AlphaFoldDB" id="A0A923EAB4"/>
<dbReference type="Gene3D" id="3.20.20.220">
    <property type="match status" value="1"/>
</dbReference>
<sequence>MKIKDMFGRKAVVFSLEIFPPKPNCSVESLYKTLEELKDISPDYISVTYGAGGNSIDNKTCELSSLIKNKYNIEALAHLTCISSTREDILYTLNTLKKNNVENVLALRGDFPLDGKSLGIYDYAHELIYEIKKVGDFGVAAACYPEGHIECEDLDKDIVRLKEKVDKGADYLITQLFFNNNLFYDFLNKCTQKGIKIPIEAGIMPITNKRQVERIISLCGANLPNKFIKIIDKYEHNKDALRDAGIAYAVEQIVDLISTGVDGIHLYTMNNSYIARSIKKSISSILESVNSEAI</sequence>
<evidence type="ECO:0000256" key="11">
    <source>
        <dbReference type="ARBA" id="ARBA00048628"/>
    </source>
</evidence>
<dbReference type="CDD" id="cd00537">
    <property type="entry name" value="MTHFR"/>
    <property type="match status" value="1"/>
</dbReference>
<dbReference type="EC" id="1.5.1.54" evidence="12"/>
<comment type="catalytic activity">
    <reaction evidence="11">
        <text>(6S)-5-methyl-5,6,7,8-tetrahydrofolate + NAD(+) = (6R)-5,10-methylene-5,6,7,8-tetrahydrofolate + NADH + H(+)</text>
        <dbReference type="Rhea" id="RHEA:19821"/>
        <dbReference type="ChEBI" id="CHEBI:15378"/>
        <dbReference type="ChEBI" id="CHEBI:15636"/>
        <dbReference type="ChEBI" id="CHEBI:18608"/>
        <dbReference type="ChEBI" id="CHEBI:57540"/>
        <dbReference type="ChEBI" id="CHEBI:57945"/>
        <dbReference type="EC" id="1.5.1.54"/>
    </reaction>
    <physiologicalReaction direction="right-to-left" evidence="11">
        <dbReference type="Rhea" id="RHEA:19823"/>
    </physiologicalReaction>
</comment>
<dbReference type="GO" id="GO:0071949">
    <property type="term" value="F:FAD binding"/>
    <property type="evidence" value="ECO:0007669"/>
    <property type="project" value="TreeGrafter"/>
</dbReference>
<dbReference type="GO" id="GO:0106312">
    <property type="term" value="F:methylenetetrahydrofolate reductase (NADH) activity"/>
    <property type="evidence" value="ECO:0007669"/>
    <property type="project" value="UniProtKB-EC"/>
</dbReference>
<gene>
    <name evidence="13" type="primary">metF</name>
    <name evidence="13" type="ORF">HGG79_16510</name>
</gene>
<organism evidence="13 14">
    <name type="scientific">Clostridium tetanomorphum</name>
    <dbReference type="NCBI Taxonomy" id="1553"/>
    <lineage>
        <taxon>Bacteria</taxon>
        <taxon>Bacillati</taxon>
        <taxon>Bacillota</taxon>
        <taxon>Clostridia</taxon>
        <taxon>Eubacteriales</taxon>
        <taxon>Clostridiaceae</taxon>
        <taxon>Clostridium</taxon>
    </lineage>
</organism>
<proteinExistence type="inferred from homology"/>
<evidence type="ECO:0000256" key="2">
    <source>
        <dbReference type="ARBA" id="ARBA00004777"/>
    </source>
</evidence>
<dbReference type="Pfam" id="PF02219">
    <property type="entry name" value="MTHFR"/>
    <property type="match status" value="1"/>
</dbReference>
<keyword evidence="4" id="KW-0028">Amino-acid biosynthesis</keyword>
<protein>
    <recommendedName>
        <fullName evidence="12">Methylenetetrahydrofolate reductase</fullName>
        <ecNumber evidence="12">1.5.1.54</ecNumber>
    </recommendedName>
</protein>
<comment type="caution">
    <text evidence="13">The sequence shown here is derived from an EMBL/GenBank/DDBJ whole genome shotgun (WGS) entry which is preliminary data.</text>
</comment>
<evidence type="ECO:0000256" key="4">
    <source>
        <dbReference type="ARBA" id="ARBA00022605"/>
    </source>
</evidence>
<dbReference type="PANTHER" id="PTHR45754:SF3">
    <property type="entry name" value="METHYLENETETRAHYDROFOLATE REDUCTASE (NADPH)"/>
    <property type="match status" value="1"/>
</dbReference>
<evidence type="ECO:0000256" key="10">
    <source>
        <dbReference type="ARBA" id="ARBA00034478"/>
    </source>
</evidence>
<evidence type="ECO:0000256" key="3">
    <source>
        <dbReference type="ARBA" id="ARBA00006743"/>
    </source>
</evidence>
<comment type="similarity">
    <text evidence="3 12">Belongs to the methylenetetrahydrofolate reductase family.</text>
</comment>
<dbReference type="InterPro" id="IPR029041">
    <property type="entry name" value="FAD-linked_oxidoreductase-like"/>
</dbReference>
<dbReference type="GO" id="GO:0009086">
    <property type="term" value="P:methionine biosynthetic process"/>
    <property type="evidence" value="ECO:0007669"/>
    <property type="project" value="UniProtKB-KW"/>
</dbReference>
<keyword evidence="9" id="KW-0486">Methionine biosynthesis</keyword>
<evidence type="ECO:0000256" key="9">
    <source>
        <dbReference type="ARBA" id="ARBA00023167"/>
    </source>
</evidence>
<keyword evidence="8" id="KW-0520">NAD</keyword>
<dbReference type="SUPFAM" id="SSF51730">
    <property type="entry name" value="FAD-linked oxidoreductase"/>
    <property type="match status" value="1"/>
</dbReference>
<dbReference type="NCBIfam" id="TIGR00676">
    <property type="entry name" value="fadh2"/>
    <property type="match status" value="1"/>
</dbReference>
<evidence type="ECO:0000256" key="6">
    <source>
        <dbReference type="ARBA" id="ARBA00022827"/>
    </source>
</evidence>
<evidence type="ECO:0000313" key="14">
    <source>
        <dbReference type="Proteomes" id="UP000563151"/>
    </source>
</evidence>
<reference evidence="13 14" key="1">
    <citation type="submission" date="2020-04" db="EMBL/GenBank/DDBJ databases">
        <title>Genomic insights into acetone-butanol-ethanol (ABE) fermentation by sequencing solventogenic clostridia strains.</title>
        <authorList>
            <person name="Brown S."/>
        </authorList>
    </citation>
    <scope>NUCLEOTIDE SEQUENCE [LARGE SCALE GENOMIC DNA]</scope>
    <source>
        <strain evidence="13 14">DJ011</strain>
    </source>
</reference>